<evidence type="ECO:0000256" key="4">
    <source>
        <dbReference type="PROSITE-ProRule" id="PRU01024"/>
    </source>
</evidence>
<dbReference type="Gene3D" id="2.40.50.140">
    <property type="entry name" value="Nucleic acid-binding proteins"/>
    <property type="match status" value="1"/>
</dbReference>
<dbReference type="PANTHER" id="PTHR11061:SF30">
    <property type="entry name" value="TRNA (URACIL(54)-C(5))-METHYLTRANSFERASE"/>
    <property type="match status" value="1"/>
</dbReference>
<evidence type="ECO:0000313" key="6">
    <source>
        <dbReference type="EMBL" id="CEM22789.1"/>
    </source>
</evidence>
<evidence type="ECO:0008006" key="8">
    <source>
        <dbReference type="Google" id="ProtNLM"/>
    </source>
</evidence>
<dbReference type="Gene3D" id="2.40.50.1070">
    <property type="match status" value="1"/>
</dbReference>
<protein>
    <recommendedName>
        <fullName evidence="8">TRAM domain-containing protein</fullName>
    </recommendedName>
</protein>
<keyword evidence="2 4" id="KW-0808">Transferase</keyword>
<feature type="compositionally biased region" description="Low complexity" evidence="5">
    <location>
        <begin position="1"/>
        <end position="12"/>
    </location>
</feature>
<proteinExistence type="inferred from homology"/>
<dbReference type="Gene3D" id="3.40.50.150">
    <property type="entry name" value="Vaccinia Virus protein VP39"/>
    <property type="match status" value="3"/>
</dbReference>
<dbReference type="PANTHER" id="PTHR11061">
    <property type="entry name" value="RNA M5U METHYLTRANSFERASE"/>
    <property type="match status" value="1"/>
</dbReference>
<dbReference type="InterPro" id="IPR029063">
    <property type="entry name" value="SAM-dependent_MTases_sf"/>
</dbReference>
<evidence type="ECO:0000313" key="7">
    <source>
        <dbReference type="Proteomes" id="UP000041254"/>
    </source>
</evidence>
<reference evidence="6 7" key="1">
    <citation type="submission" date="2014-11" db="EMBL/GenBank/DDBJ databases">
        <authorList>
            <person name="Zhu J."/>
            <person name="Qi W."/>
            <person name="Song R."/>
        </authorList>
    </citation>
    <scope>NUCLEOTIDE SEQUENCE [LARGE SCALE GENOMIC DNA]</scope>
</reference>
<feature type="compositionally biased region" description="Basic and acidic residues" evidence="5">
    <location>
        <begin position="927"/>
        <end position="938"/>
    </location>
</feature>
<feature type="compositionally biased region" description="Low complexity" evidence="5">
    <location>
        <begin position="622"/>
        <end position="631"/>
    </location>
</feature>
<dbReference type="Proteomes" id="UP000041254">
    <property type="component" value="Unassembled WGS sequence"/>
</dbReference>
<dbReference type="InterPro" id="IPR010280">
    <property type="entry name" value="U5_MeTrfase_fam"/>
</dbReference>
<dbReference type="AlphaFoldDB" id="A0A0G4G4D2"/>
<feature type="region of interest" description="Disordered" evidence="5">
    <location>
        <begin position="987"/>
        <end position="1007"/>
    </location>
</feature>
<feature type="compositionally biased region" description="Acidic residues" evidence="5">
    <location>
        <begin position="762"/>
        <end position="800"/>
    </location>
</feature>
<feature type="binding site" evidence="4">
    <location>
        <position position="504"/>
    </location>
    <ligand>
        <name>S-adenosyl-L-methionine</name>
        <dbReference type="ChEBI" id="CHEBI:59789"/>
    </ligand>
</feature>
<dbReference type="OrthoDB" id="10250660at2759"/>
<dbReference type="PhylomeDB" id="A0A0G4G4D2"/>
<evidence type="ECO:0000256" key="5">
    <source>
        <dbReference type="SAM" id="MobiDB-lite"/>
    </source>
</evidence>
<dbReference type="GO" id="GO:0008173">
    <property type="term" value="F:RNA methyltransferase activity"/>
    <property type="evidence" value="ECO:0007669"/>
    <property type="project" value="InterPro"/>
</dbReference>
<organism evidence="6 7">
    <name type="scientific">Vitrella brassicaformis (strain CCMP3155)</name>
    <dbReference type="NCBI Taxonomy" id="1169540"/>
    <lineage>
        <taxon>Eukaryota</taxon>
        <taxon>Sar</taxon>
        <taxon>Alveolata</taxon>
        <taxon>Colpodellida</taxon>
        <taxon>Vitrellaceae</taxon>
        <taxon>Vitrella</taxon>
    </lineage>
</organism>
<dbReference type="VEuPathDB" id="CryptoDB:Vbra_22663"/>
<feature type="binding site" evidence="4">
    <location>
        <position position="525"/>
    </location>
    <ligand>
        <name>S-adenosyl-L-methionine</name>
        <dbReference type="ChEBI" id="CHEBI:59789"/>
    </ligand>
</feature>
<dbReference type="FunCoup" id="A0A0G4G4D2">
    <property type="interactions" value="5"/>
</dbReference>
<name>A0A0G4G4D2_VITBC</name>
<feature type="region of interest" description="Disordered" evidence="5">
    <location>
        <begin position="1"/>
        <end position="49"/>
    </location>
</feature>
<dbReference type="PROSITE" id="PS51687">
    <property type="entry name" value="SAM_MT_RNA_M5U"/>
    <property type="match status" value="1"/>
</dbReference>
<feature type="region of interest" description="Disordered" evidence="5">
    <location>
        <begin position="606"/>
        <end position="650"/>
    </location>
</feature>
<feature type="region of interest" description="Disordered" evidence="5">
    <location>
        <begin position="907"/>
        <end position="938"/>
    </location>
</feature>
<dbReference type="InParanoid" id="A0A0G4G4D2"/>
<gene>
    <name evidence="6" type="ORF">Vbra_22663</name>
</gene>
<keyword evidence="3 4" id="KW-0949">S-adenosyl-L-methionine</keyword>
<comment type="similarity">
    <text evidence="4">Belongs to the class I-like SAM-binding methyltransferase superfamily. RNA M5U methyltransferase family.</text>
</comment>
<keyword evidence="7" id="KW-1185">Reference proteome</keyword>
<sequence length="1007" mass="112886">MIRQPASRLSSLPRPPRPCDRPPSRSFAHHRSSPKIMKMPGHTNSSTRKEYNYAGDERANVVKRLDPGDVLYGMTVRHIDWYGNGVVRLAVRQFRMDHDFAFPRALPGEKLALRVDDARKRHWKDYDISLIGTTQRSEDEVEIPCPHFLQNCGGCAFQHYRYDKQIEQKTTLLKELFRDYNMPYIEDVPTGKRKKGLYVEGETNQALLIDAPPAHSQQHITGGEWAALPEGDRPLQIGAPSSGENALLEMGSGGGEVTEVGGGAVYSGKVERRPLSGGRRRDVTPCLLHTFIRSPKPFRFRNKLDFAFQHRNVPMIGLFHRQAPSVLPIDECLLAPSAIQETYEVCKEAFRELLANDGMTIYSLRTGLGILKNLTLRYATNLDGKTEILVNVVTGSPVDAERLLPLVDLLSAKVPQVVGVVANVSRTRWGEVHTEGVLGQGQYGRDEQLLYGRNYILQRVMGQQVFRITGSSFFHTNMLLVDRLCEVVLEMADPSPDDVVWDAYCGSGMLGILFTKRCRHVVGVDWAPQNMKECRENMKLNNVPPNKMRLVLANLSNRFTLRQLALHVRRWAIEQVDPDVIESINERVRNAWLAGTKTSRVIERNEMGPSPFLNLPPPQPQPADTDTPSSDTDADLPPSPPPRLEWDTPSDPQYHVEMQLKALKLLAKEEEDEVMRAQREAAMRVLNISDPLVGPDLTDFDAHTTEGLRKDKKPKLTPNVYLADSEGASRYLAEADVAISERKEEDELVPATGTSDDRLLEAPDDESADDSVEAVASEADDELFEDESEGDIEEEGDDSSEVTMGRREEEDAVGQPRRGGHYTIPPPDILVLDPPKDGCHKVFRRWLRSLVVKKVVYVSNSPRRAIRDAQHLILMGYQIERVQPIDIYPHTTHFQIVMLLTLRDPPAPVHQPGQGPIRQAGSSQETAEERLTDGRGEGAEGRLEIAASLGLPIANPLTTQSIPVKRGENVRPPTTARMYKGIRRKYRRKGGLTLASDEAPRTRHKVS</sequence>
<evidence type="ECO:0000256" key="2">
    <source>
        <dbReference type="ARBA" id="ARBA00022679"/>
    </source>
</evidence>
<dbReference type="STRING" id="1169540.A0A0G4G4D2"/>
<comment type="caution">
    <text evidence="4">Lacks conserved residue(s) required for the propagation of feature annotation.</text>
</comment>
<feature type="region of interest" description="Disordered" evidence="5">
    <location>
        <begin position="742"/>
        <end position="828"/>
    </location>
</feature>
<dbReference type="GO" id="GO:0032259">
    <property type="term" value="P:methylation"/>
    <property type="evidence" value="ECO:0007669"/>
    <property type="project" value="UniProtKB-KW"/>
</dbReference>
<dbReference type="OMA" id="FCGIGFY"/>
<accession>A0A0G4G4D2</accession>
<dbReference type="GO" id="GO:0006396">
    <property type="term" value="P:RNA processing"/>
    <property type="evidence" value="ECO:0007669"/>
    <property type="project" value="InterPro"/>
</dbReference>
<dbReference type="SUPFAM" id="SSF53335">
    <property type="entry name" value="S-adenosyl-L-methionine-dependent methyltransferases"/>
    <property type="match status" value="2"/>
</dbReference>
<feature type="binding site" evidence="4">
    <location>
        <position position="833"/>
    </location>
    <ligand>
        <name>S-adenosyl-L-methionine</name>
        <dbReference type="ChEBI" id="CHEBI:59789"/>
    </ligand>
</feature>
<dbReference type="EMBL" id="CDMY01000558">
    <property type="protein sequence ID" value="CEM22789.1"/>
    <property type="molecule type" value="Genomic_DNA"/>
</dbReference>
<keyword evidence="1 4" id="KW-0489">Methyltransferase</keyword>
<evidence type="ECO:0000256" key="3">
    <source>
        <dbReference type="ARBA" id="ARBA00022691"/>
    </source>
</evidence>
<dbReference type="InterPro" id="IPR012340">
    <property type="entry name" value="NA-bd_OB-fold"/>
</dbReference>
<evidence type="ECO:0000256" key="1">
    <source>
        <dbReference type="ARBA" id="ARBA00022603"/>
    </source>
</evidence>